<dbReference type="RefSeq" id="XP_043136203.1">
    <property type="nucleotide sequence ID" value="XM_043278423.1"/>
</dbReference>
<feature type="compositionally biased region" description="Basic and acidic residues" evidence="1">
    <location>
        <begin position="15"/>
        <end position="33"/>
    </location>
</feature>
<dbReference type="GeneID" id="66982040"/>
<dbReference type="PANTHER" id="PTHR47800:SF5">
    <property type="entry name" value="FER-1-LIKE PROTEIN 6"/>
    <property type="match status" value="1"/>
</dbReference>
<dbReference type="Proteomes" id="UP000637239">
    <property type="component" value="Chromosome 4"/>
</dbReference>
<evidence type="ECO:0000313" key="4">
    <source>
        <dbReference type="Proteomes" id="UP000637239"/>
    </source>
</evidence>
<feature type="region of interest" description="Disordered" evidence="1">
    <location>
        <begin position="421"/>
        <end position="445"/>
    </location>
</feature>
<reference evidence="3" key="1">
    <citation type="submission" date="2021-01" db="EMBL/GenBank/DDBJ databases">
        <authorList>
            <consortium name="Aspergillus chevalieri M1 genome sequencing consortium"/>
            <person name="Kazuki M."/>
            <person name="Futagami T."/>
        </authorList>
    </citation>
    <scope>NUCLEOTIDE SEQUENCE</scope>
    <source>
        <strain evidence="3">M1</strain>
    </source>
</reference>
<dbReference type="InterPro" id="IPR000008">
    <property type="entry name" value="C2_dom"/>
</dbReference>
<evidence type="ECO:0000259" key="2">
    <source>
        <dbReference type="PROSITE" id="PS50004"/>
    </source>
</evidence>
<reference evidence="3" key="2">
    <citation type="submission" date="2021-02" db="EMBL/GenBank/DDBJ databases">
        <title>Aspergillus chevalieri M1 genome sequence.</title>
        <authorList>
            <person name="Kadooka C."/>
            <person name="Mori K."/>
            <person name="Futagami T."/>
        </authorList>
    </citation>
    <scope>NUCLEOTIDE SEQUENCE</scope>
    <source>
        <strain evidence="3">M1</strain>
    </source>
</reference>
<dbReference type="KEGG" id="ache:ACHE_40245S"/>
<accession>A0A7R7ZNL6</accession>
<feature type="compositionally biased region" description="Basic residues" evidence="1">
    <location>
        <begin position="582"/>
        <end position="595"/>
    </location>
</feature>
<feature type="region of interest" description="Disordered" evidence="1">
    <location>
        <begin position="1"/>
        <end position="74"/>
    </location>
</feature>
<dbReference type="SUPFAM" id="SSF49562">
    <property type="entry name" value="C2 domain (Calcium/lipid-binding domain, CaLB)"/>
    <property type="match status" value="1"/>
</dbReference>
<proteinExistence type="predicted"/>
<name>A0A7R7ZNL6_ASPCH</name>
<dbReference type="SMART" id="SM00239">
    <property type="entry name" value="C2"/>
    <property type="match status" value="1"/>
</dbReference>
<organism evidence="3 4">
    <name type="scientific">Aspergillus chevalieri</name>
    <name type="common">Eurotium chevalieri</name>
    <dbReference type="NCBI Taxonomy" id="182096"/>
    <lineage>
        <taxon>Eukaryota</taxon>
        <taxon>Fungi</taxon>
        <taxon>Dikarya</taxon>
        <taxon>Ascomycota</taxon>
        <taxon>Pezizomycotina</taxon>
        <taxon>Eurotiomycetes</taxon>
        <taxon>Eurotiomycetidae</taxon>
        <taxon>Eurotiales</taxon>
        <taxon>Aspergillaceae</taxon>
        <taxon>Aspergillus</taxon>
        <taxon>Aspergillus subgen. Aspergillus</taxon>
    </lineage>
</organism>
<sequence length="616" mass="69907">MEEDATTHPQVRPRHQGDKIAPKLVDHADKLHDQAVAMKKNSSPPGDESGTGSAADTSGSDHQPAGGFDNTPIPHAPPGYTLRFTFHRGDNLPFADFGSFSSDPYIVAHLSVNLPQRHKQDPGLTFRTPTVRKNLNPAWDSEWVVANVPASGFELKCVVFDEDAADHDDKLGNAYVQVNSINENWPGIQEQKFKVKKRMGSKRVYIFGNLAAFTSRRNDPGSYVIISVECLGKTPGNEGGQVYTQGPNYWFKHFSPLIGRLAGTKDEVQGQDGKKPISRYNFQAIQIQFRGPAPWQLYHRYVEFRPFVAGMFTSQSLRGRILNRALHHQHERVYNFDRTTQNGQFSSPCYEMTQKFLEFAHYGQGGRIFTYVLTLDGQFRFTETGKEFGIDLLSKHTMHSNVSIYIAYSGEFFLRRRKHRHHRHRSRDEENEIPVEEAQEDAPMEVSTDPADYELFIDNDSGTYRPNAKLLHLLKGFLSANLPGLHITTLDCQEDAERMGTMKNEQREFKKQQGQQITFLQQSSTSSLSISSSEEEELDELSGVRAKQRGEFKQRMHEMRDVKGQVMKWAQAEGDPHDHDNHRRHHLKHPKHRPGTSRNPATTGQLGTSEIRPGTS</sequence>
<dbReference type="EMBL" id="AP024419">
    <property type="protein sequence ID" value="BCR87681.1"/>
    <property type="molecule type" value="Genomic_DNA"/>
</dbReference>
<dbReference type="InterPro" id="IPR035892">
    <property type="entry name" value="C2_domain_sf"/>
</dbReference>
<dbReference type="PROSITE" id="PS50004">
    <property type="entry name" value="C2"/>
    <property type="match status" value="1"/>
</dbReference>
<dbReference type="Gene3D" id="2.60.40.150">
    <property type="entry name" value="C2 domain"/>
    <property type="match status" value="1"/>
</dbReference>
<feature type="domain" description="C2" evidence="2">
    <location>
        <begin position="60"/>
        <end position="193"/>
    </location>
</feature>
<protein>
    <recommendedName>
        <fullName evidence="2">C2 domain-containing protein</fullName>
    </recommendedName>
</protein>
<dbReference type="GO" id="GO:0010628">
    <property type="term" value="P:positive regulation of gene expression"/>
    <property type="evidence" value="ECO:0007669"/>
    <property type="project" value="TreeGrafter"/>
</dbReference>
<dbReference type="AlphaFoldDB" id="A0A7R7ZNL6"/>
<dbReference type="PANTHER" id="PTHR47800">
    <property type="entry name" value="C2 DOMAIN-CONTAINING PROTEIN"/>
    <property type="match status" value="1"/>
</dbReference>
<evidence type="ECO:0000313" key="3">
    <source>
        <dbReference type="EMBL" id="BCR87681.1"/>
    </source>
</evidence>
<feature type="compositionally biased region" description="Low complexity" evidence="1">
    <location>
        <begin position="50"/>
        <end position="61"/>
    </location>
</feature>
<keyword evidence="4" id="KW-1185">Reference proteome</keyword>
<feature type="region of interest" description="Disordered" evidence="1">
    <location>
        <begin position="567"/>
        <end position="616"/>
    </location>
</feature>
<feature type="compositionally biased region" description="Acidic residues" evidence="1">
    <location>
        <begin position="429"/>
        <end position="443"/>
    </location>
</feature>
<feature type="region of interest" description="Disordered" evidence="1">
    <location>
        <begin position="511"/>
        <end position="554"/>
    </location>
</feature>
<gene>
    <name evidence="3" type="ORF">ACHE_40245S</name>
</gene>
<dbReference type="Pfam" id="PF00168">
    <property type="entry name" value="C2"/>
    <property type="match status" value="1"/>
</dbReference>
<feature type="compositionally biased region" description="Polar residues" evidence="1">
    <location>
        <begin position="596"/>
        <end position="616"/>
    </location>
</feature>
<feature type="compositionally biased region" description="Polar residues" evidence="1">
    <location>
        <begin position="512"/>
        <end position="522"/>
    </location>
</feature>
<feature type="compositionally biased region" description="Low complexity" evidence="1">
    <location>
        <begin position="523"/>
        <end position="532"/>
    </location>
</feature>
<evidence type="ECO:0000256" key="1">
    <source>
        <dbReference type="SAM" id="MobiDB-lite"/>
    </source>
</evidence>